<protein>
    <submittedName>
        <fullName evidence="4">Uncharacterized protein</fullName>
    </submittedName>
</protein>
<feature type="compositionally biased region" description="Polar residues" evidence="2">
    <location>
        <begin position="39"/>
        <end position="59"/>
    </location>
</feature>
<feature type="compositionally biased region" description="Low complexity" evidence="2">
    <location>
        <begin position="60"/>
        <end position="77"/>
    </location>
</feature>
<accession>A0A2N5T8B8</accession>
<dbReference type="InterPro" id="IPR007736">
    <property type="entry name" value="Caleosin-related"/>
</dbReference>
<dbReference type="Proteomes" id="UP000235388">
    <property type="component" value="Unassembled WGS sequence"/>
</dbReference>
<feature type="compositionally biased region" description="Basic and acidic residues" evidence="2">
    <location>
        <begin position="242"/>
        <end position="254"/>
    </location>
</feature>
<evidence type="ECO:0000256" key="3">
    <source>
        <dbReference type="SAM" id="Phobius"/>
    </source>
</evidence>
<reference evidence="4 5" key="1">
    <citation type="submission" date="2017-11" db="EMBL/GenBank/DDBJ databases">
        <title>De novo assembly and phasing of dikaryotic genomes from two isolates of Puccinia coronata f. sp. avenae, the causal agent of oat crown rust.</title>
        <authorList>
            <person name="Miller M.E."/>
            <person name="Zhang Y."/>
            <person name="Omidvar V."/>
            <person name="Sperschneider J."/>
            <person name="Schwessinger B."/>
            <person name="Raley C."/>
            <person name="Palmer J.M."/>
            <person name="Garnica D."/>
            <person name="Upadhyaya N."/>
            <person name="Rathjen J."/>
            <person name="Taylor J.M."/>
            <person name="Park R.F."/>
            <person name="Dodds P.N."/>
            <person name="Hirsch C.D."/>
            <person name="Kianian S.F."/>
            <person name="Figueroa M."/>
        </authorList>
    </citation>
    <scope>NUCLEOTIDE SEQUENCE [LARGE SCALE GENOMIC DNA]</scope>
    <source>
        <strain evidence="4">12NC29</strain>
    </source>
</reference>
<comment type="caution">
    <text evidence="4">The sequence shown here is derived from an EMBL/GenBank/DDBJ whole genome shotgun (WGS) entry which is preliminary data.</text>
</comment>
<comment type="similarity">
    <text evidence="1">Belongs to the caleosin family.</text>
</comment>
<feature type="compositionally biased region" description="Basic residues" evidence="2">
    <location>
        <begin position="1"/>
        <end position="18"/>
    </location>
</feature>
<dbReference type="AlphaFoldDB" id="A0A2N5T8B8"/>
<feature type="compositionally biased region" description="Polar residues" evidence="2">
    <location>
        <begin position="140"/>
        <end position="168"/>
    </location>
</feature>
<dbReference type="GO" id="GO:0004497">
    <property type="term" value="F:monooxygenase activity"/>
    <property type="evidence" value="ECO:0007669"/>
    <property type="project" value="TreeGrafter"/>
</dbReference>
<proteinExistence type="inferred from homology"/>
<gene>
    <name evidence="4" type="ORF">PCANC_02891</name>
</gene>
<keyword evidence="3" id="KW-0472">Membrane</keyword>
<keyword evidence="3" id="KW-0812">Transmembrane</keyword>
<feature type="compositionally biased region" description="Basic residues" evidence="2">
    <location>
        <begin position="341"/>
        <end position="350"/>
    </location>
</feature>
<evidence type="ECO:0000256" key="2">
    <source>
        <dbReference type="SAM" id="MobiDB-lite"/>
    </source>
</evidence>
<keyword evidence="5" id="KW-1185">Reference proteome</keyword>
<feature type="region of interest" description="Disordered" evidence="2">
    <location>
        <begin position="1"/>
        <end position="485"/>
    </location>
</feature>
<dbReference type="EMBL" id="PGCJ01000780">
    <property type="protein sequence ID" value="PLW21739.1"/>
    <property type="molecule type" value="Genomic_DNA"/>
</dbReference>
<dbReference type="OrthoDB" id="2502818at2759"/>
<feature type="transmembrane region" description="Helical" evidence="3">
    <location>
        <begin position="517"/>
        <end position="540"/>
    </location>
</feature>
<keyword evidence="3" id="KW-1133">Transmembrane helix</keyword>
<feature type="compositionally biased region" description="Basic and acidic residues" evidence="2">
    <location>
        <begin position="280"/>
        <end position="301"/>
    </location>
</feature>
<dbReference type="Pfam" id="PF05042">
    <property type="entry name" value="Caleosin"/>
    <property type="match status" value="1"/>
</dbReference>
<feature type="compositionally biased region" description="Basic and acidic residues" evidence="2">
    <location>
        <begin position="351"/>
        <end position="364"/>
    </location>
</feature>
<feature type="compositionally biased region" description="Polar residues" evidence="2">
    <location>
        <begin position="197"/>
        <end position="207"/>
    </location>
</feature>
<evidence type="ECO:0000313" key="5">
    <source>
        <dbReference type="Proteomes" id="UP000235388"/>
    </source>
</evidence>
<feature type="compositionally biased region" description="Basic residues" evidence="2">
    <location>
        <begin position="80"/>
        <end position="89"/>
    </location>
</feature>
<evidence type="ECO:0000313" key="4">
    <source>
        <dbReference type="EMBL" id="PLW21739.1"/>
    </source>
</evidence>
<feature type="compositionally biased region" description="Polar residues" evidence="2">
    <location>
        <begin position="318"/>
        <end position="330"/>
    </location>
</feature>
<feature type="compositionally biased region" description="Low complexity" evidence="2">
    <location>
        <begin position="98"/>
        <end position="138"/>
    </location>
</feature>
<sequence length="653" mass="70807">MPPKRRANNNHKKRRTSTKQHNNNNNNNNNEQLLPEGNATDTGTPHTSPSKTGQQHTNDSSPTLTSSTPLSQPLLSTPDHHHHHHHHHHQADLDHASKLLLHPPSSSSSSTGTSSTKNSNPSHQSLSSKTSLPSSAKSFPDSSTTLTERSTNLPDSTASYPHPNSTNEVARPASKSGNKHASSATHGRTQDPGVRGENQTHPGSTPKSDTKKTPQLGSHAHVVDLVTASHDIAPEKQTPPPQDDHEPSAYDSRAHTHNGLPKEPSDEKMEYSESEQISTVKEDEKIHTSDEISVKEDHSSSKSESPTAAKKPAKHVKFTSTTDPAQSSHFPSAAEGPQAQKNHRKQRRVSKREEGESGDDERGGGKQQHKAIRREMSGAADAFDFDAQQRLHAGPGGGLVKKARHRGGNGHQSSSGEWSADEAAKDSAAEPPQHAALSPQPVHADRPARKDGRGFQHAQRSLRAAMAAQRGLDPAPPHHHEDDDMDPGLVQMYLSFFDMDQDGLLAPLDSWRAFLRLGFGVLYAAAAALTLHALITFLGLGAPDLWGRVRLPLAQLRHPGASRYPLHVHPHNLLDVEPGRACEKVGPRALWKKTQTHMGAAQMTDPVGWIKFLIGWMVAVGLTWPTDLSVNPALINGVYNGELLFIVADQAKS</sequence>
<evidence type="ECO:0000256" key="1">
    <source>
        <dbReference type="ARBA" id="ARBA00006765"/>
    </source>
</evidence>
<name>A0A2N5T8B8_9BASI</name>
<organism evidence="4 5">
    <name type="scientific">Puccinia coronata f. sp. avenae</name>
    <dbReference type="NCBI Taxonomy" id="200324"/>
    <lineage>
        <taxon>Eukaryota</taxon>
        <taxon>Fungi</taxon>
        <taxon>Dikarya</taxon>
        <taxon>Basidiomycota</taxon>
        <taxon>Pucciniomycotina</taxon>
        <taxon>Pucciniomycetes</taxon>
        <taxon>Pucciniales</taxon>
        <taxon>Pucciniaceae</taxon>
        <taxon>Puccinia</taxon>
    </lineage>
</organism>
<feature type="compositionally biased region" description="Polar residues" evidence="2">
    <location>
        <begin position="175"/>
        <end position="187"/>
    </location>
</feature>
<feature type="compositionally biased region" description="Basic and acidic residues" evidence="2">
    <location>
        <begin position="443"/>
        <end position="454"/>
    </location>
</feature>
<dbReference type="PANTHER" id="PTHR31495">
    <property type="entry name" value="PEROXYGENASE 3-RELATED"/>
    <property type="match status" value="1"/>
</dbReference>
<dbReference type="GO" id="GO:0005509">
    <property type="term" value="F:calcium ion binding"/>
    <property type="evidence" value="ECO:0007669"/>
    <property type="project" value="TreeGrafter"/>
</dbReference>
<dbReference type="STRING" id="200324.A0A2N5T8B8"/>
<dbReference type="PANTHER" id="PTHR31495:SF0">
    <property type="entry name" value="BINDING PROTEIN CALEOSIN, PUTATIVE (AFU_ORTHOLOGUE AFUA_5G13750)-RELATED"/>
    <property type="match status" value="1"/>
</dbReference>